<feature type="domain" description="ABC transporter" evidence="10">
    <location>
        <begin position="26"/>
        <end position="273"/>
    </location>
</feature>
<dbReference type="InParanoid" id="A0A316VQP6"/>
<dbReference type="GO" id="GO:0016020">
    <property type="term" value="C:membrane"/>
    <property type="evidence" value="ECO:0007669"/>
    <property type="project" value="UniProtKB-SubCell"/>
</dbReference>
<dbReference type="Pfam" id="PF01061">
    <property type="entry name" value="ABC2_membrane"/>
    <property type="match status" value="1"/>
</dbReference>
<comment type="subcellular location">
    <subcellularLocation>
        <location evidence="1">Membrane</location>
        <topology evidence="1">Multi-pass membrane protein</topology>
    </subcellularLocation>
</comment>
<dbReference type="Pfam" id="PF19055">
    <property type="entry name" value="ABC2_membrane_7"/>
    <property type="match status" value="1"/>
</dbReference>
<evidence type="ECO:0000313" key="12">
    <source>
        <dbReference type="Proteomes" id="UP000245783"/>
    </source>
</evidence>
<dbReference type="AlphaFoldDB" id="A0A316VQP6"/>
<dbReference type="EMBL" id="KZ819437">
    <property type="protein sequence ID" value="PWN39927.1"/>
    <property type="molecule type" value="Genomic_DNA"/>
</dbReference>
<dbReference type="GO" id="GO:0005524">
    <property type="term" value="F:ATP binding"/>
    <property type="evidence" value="ECO:0007669"/>
    <property type="project" value="UniProtKB-KW"/>
</dbReference>
<evidence type="ECO:0000259" key="10">
    <source>
        <dbReference type="PROSITE" id="PS50893"/>
    </source>
</evidence>
<evidence type="ECO:0000256" key="3">
    <source>
        <dbReference type="ARBA" id="ARBA00022448"/>
    </source>
</evidence>
<keyword evidence="6" id="KW-0067">ATP-binding</keyword>
<evidence type="ECO:0000313" key="11">
    <source>
        <dbReference type="EMBL" id="PWN39927.1"/>
    </source>
</evidence>
<feature type="transmembrane region" description="Helical" evidence="9">
    <location>
        <begin position="389"/>
        <end position="410"/>
    </location>
</feature>
<dbReference type="InterPro" id="IPR003593">
    <property type="entry name" value="AAA+_ATPase"/>
</dbReference>
<accession>A0A316VQP6</accession>
<dbReference type="InterPro" id="IPR013525">
    <property type="entry name" value="ABC2_TM"/>
</dbReference>
<protein>
    <submittedName>
        <fullName evidence="11">P-loop containing nucleoside triphosphate hydrolase protein</fullName>
    </submittedName>
</protein>
<dbReference type="PANTHER" id="PTHR48042:SF11">
    <property type="entry name" value="ABC TRANSPORTER G FAMILY MEMBER 11"/>
    <property type="match status" value="1"/>
</dbReference>
<dbReference type="InterPro" id="IPR003439">
    <property type="entry name" value="ABC_transporter-like_ATP-bd"/>
</dbReference>
<dbReference type="STRING" id="1522189.A0A316VQP6"/>
<feature type="transmembrane region" description="Helical" evidence="9">
    <location>
        <begin position="466"/>
        <end position="492"/>
    </location>
</feature>
<feature type="transmembrane region" description="Helical" evidence="9">
    <location>
        <begin position="627"/>
        <end position="645"/>
    </location>
</feature>
<evidence type="ECO:0000256" key="6">
    <source>
        <dbReference type="ARBA" id="ARBA00022840"/>
    </source>
</evidence>
<dbReference type="PANTHER" id="PTHR48042">
    <property type="entry name" value="ABC TRANSPORTER G FAMILY MEMBER 11"/>
    <property type="match status" value="1"/>
</dbReference>
<dbReference type="InterPro" id="IPR052215">
    <property type="entry name" value="Plant_ABCG"/>
</dbReference>
<evidence type="ECO:0000256" key="7">
    <source>
        <dbReference type="ARBA" id="ARBA00022989"/>
    </source>
</evidence>
<organism evidence="11 12">
    <name type="scientific">Ceraceosorus guamensis</name>
    <dbReference type="NCBI Taxonomy" id="1522189"/>
    <lineage>
        <taxon>Eukaryota</taxon>
        <taxon>Fungi</taxon>
        <taxon>Dikarya</taxon>
        <taxon>Basidiomycota</taxon>
        <taxon>Ustilaginomycotina</taxon>
        <taxon>Exobasidiomycetes</taxon>
        <taxon>Ceraceosorales</taxon>
        <taxon>Ceraceosoraceae</taxon>
        <taxon>Ceraceosorus</taxon>
    </lineage>
</organism>
<comment type="similarity">
    <text evidence="2">Belongs to the ABC transporter superfamily. ABCG family. Eye pigment precursor importer (TC 3.A.1.204) subfamily.</text>
</comment>
<evidence type="ECO:0000256" key="2">
    <source>
        <dbReference type="ARBA" id="ARBA00005814"/>
    </source>
</evidence>
<evidence type="ECO:0000256" key="1">
    <source>
        <dbReference type="ARBA" id="ARBA00004141"/>
    </source>
</evidence>
<evidence type="ECO:0000256" key="9">
    <source>
        <dbReference type="SAM" id="Phobius"/>
    </source>
</evidence>
<dbReference type="SUPFAM" id="SSF52540">
    <property type="entry name" value="P-loop containing nucleoside triphosphate hydrolases"/>
    <property type="match status" value="1"/>
</dbReference>
<dbReference type="GO" id="GO:0016887">
    <property type="term" value="F:ATP hydrolysis activity"/>
    <property type="evidence" value="ECO:0007669"/>
    <property type="project" value="InterPro"/>
</dbReference>
<dbReference type="Gene3D" id="3.40.50.300">
    <property type="entry name" value="P-loop containing nucleotide triphosphate hydrolases"/>
    <property type="match status" value="1"/>
</dbReference>
<reference evidence="11 12" key="1">
    <citation type="journal article" date="2018" name="Mol. Biol. Evol.">
        <title>Broad Genomic Sampling Reveals a Smut Pathogenic Ancestry of the Fungal Clade Ustilaginomycotina.</title>
        <authorList>
            <person name="Kijpornyongpan T."/>
            <person name="Mondo S.J."/>
            <person name="Barry K."/>
            <person name="Sandor L."/>
            <person name="Lee J."/>
            <person name="Lipzen A."/>
            <person name="Pangilinan J."/>
            <person name="LaButti K."/>
            <person name="Hainaut M."/>
            <person name="Henrissat B."/>
            <person name="Grigoriev I.V."/>
            <person name="Spatafora J.W."/>
            <person name="Aime M.C."/>
        </authorList>
    </citation>
    <scope>NUCLEOTIDE SEQUENCE [LARGE SCALE GENOMIC DNA]</scope>
    <source>
        <strain evidence="11 12">MCA 4658</strain>
    </source>
</reference>
<dbReference type="PROSITE" id="PS50893">
    <property type="entry name" value="ABC_TRANSPORTER_2"/>
    <property type="match status" value="1"/>
</dbReference>
<keyword evidence="7 9" id="KW-1133">Transmembrane helix</keyword>
<dbReference type="OrthoDB" id="66620at2759"/>
<evidence type="ECO:0000256" key="5">
    <source>
        <dbReference type="ARBA" id="ARBA00022741"/>
    </source>
</evidence>
<keyword evidence="3" id="KW-0813">Transport</keyword>
<dbReference type="Proteomes" id="UP000245783">
    <property type="component" value="Unassembled WGS sequence"/>
</dbReference>
<gene>
    <name evidence="11" type="ORF">IE81DRAFT_326020</name>
</gene>
<dbReference type="PROSITE" id="PS00211">
    <property type="entry name" value="ABC_TRANSPORTER_1"/>
    <property type="match status" value="1"/>
</dbReference>
<dbReference type="Pfam" id="PF00005">
    <property type="entry name" value="ABC_tran"/>
    <property type="match status" value="1"/>
</dbReference>
<keyword evidence="5" id="KW-0547">Nucleotide-binding</keyword>
<dbReference type="InterPro" id="IPR027417">
    <property type="entry name" value="P-loop_NTPase"/>
</dbReference>
<keyword evidence="12" id="KW-1185">Reference proteome</keyword>
<sequence>MSASLPNDLSSTFSWSGLHFQAPKSFRDRLSWRPRSKPKTLLDNIHGSIICGQMLAIMGPSGAGKSTLLDALAGRVTLSEGKVGWSQPTPSSTKQEAPPLLDIGILSSYVEQHDTLLGVLTVRETLYYSAKLSMDMDTSESEVDRRVETVLSGLGLASVADNQIGTPIKRGISGGQKRRVTIGCSLVAMPRILFLDEPTSGLDIQSAHQVMTSIAGFARRYNIAVCATIHSPNRDIFRLFGSVMLLARGRTMYYGPTKHVESYFAEIGEACPTQTNPADHMLRIVSDESYAVTTSADDLEKQLRRSGARGDVAQLSALWQARVQKQDGQTFVEHVNAARASPSPAERTDDILLSPTRPDHSLLHLARLLAFATWILTKRNLLNYRRNLLAYGVRFAMYLGMGVLLATVWVDLAKTDTRINDRLSVHFFSVAFLGFMSVAGIPSFLEERGVMCRERANGLYGPAPFTLANTLVTMPFLFACALVFAVIMYWSIGLHDGAVPFLRWLSFLYLGVLAAEMQSLLVAALLPIFVAALAIAAFLNGFWMTTQGYFIRTDNLPRFWYYWAHFINYETYALALLARTDLAGLTFTCATPGQCLFPSSSQHPDAVAGETVVSVLQFNTLSIGEQAAILLCIIVVYRILFYIALRFTRA</sequence>
<name>A0A316VQP6_9BASI</name>
<evidence type="ECO:0000256" key="4">
    <source>
        <dbReference type="ARBA" id="ARBA00022692"/>
    </source>
</evidence>
<feature type="transmembrane region" description="Helical" evidence="9">
    <location>
        <begin position="425"/>
        <end position="445"/>
    </location>
</feature>
<dbReference type="GO" id="GO:0140359">
    <property type="term" value="F:ABC-type transporter activity"/>
    <property type="evidence" value="ECO:0007669"/>
    <property type="project" value="InterPro"/>
</dbReference>
<dbReference type="RefSeq" id="XP_025367087.1">
    <property type="nucleotide sequence ID" value="XM_025514704.1"/>
</dbReference>
<keyword evidence="8 9" id="KW-0472">Membrane</keyword>
<feature type="transmembrane region" description="Helical" evidence="9">
    <location>
        <begin position="522"/>
        <end position="543"/>
    </location>
</feature>
<proteinExistence type="inferred from homology"/>
<feature type="transmembrane region" description="Helical" evidence="9">
    <location>
        <begin position="498"/>
        <end position="515"/>
    </location>
</feature>
<evidence type="ECO:0000256" key="8">
    <source>
        <dbReference type="ARBA" id="ARBA00023136"/>
    </source>
</evidence>
<keyword evidence="11" id="KW-0378">Hydrolase</keyword>
<dbReference type="GeneID" id="37036574"/>
<dbReference type="InterPro" id="IPR043926">
    <property type="entry name" value="ABCG_dom"/>
</dbReference>
<dbReference type="SMART" id="SM00382">
    <property type="entry name" value="AAA"/>
    <property type="match status" value="1"/>
</dbReference>
<dbReference type="InterPro" id="IPR017871">
    <property type="entry name" value="ABC_transporter-like_CS"/>
</dbReference>
<keyword evidence="4 9" id="KW-0812">Transmembrane</keyword>